<proteinExistence type="predicted"/>
<feature type="region of interest" description="Disordered" evidence="1">
    <location>
        <begin position="214"/>
        <end position="237"/>
    </location>
</feature>
<evidence type="ECO:0000256" key="1">
    <source>
        <dbReference type="SAM" id="MobiDB-lite"/>
    </source>
</evidence>
<sequence length="361" mass="37391">MDNNSSSGTHRSAGPAPADAATRQALADPARDHRRHQVDEDQHDPLHEELQMMIRQGRYPGSDVSEGQQVRLALYGASSTGATAAAGGAVSSSSSQPPYEPAAEPPTDTERGREASPAAAAAAAADVLVDAANAGAAVSGGPHAVSASEAVGAGASASGAEGESQDERLFSRTGWFISVMGRRPSRPTGRYPRYNPLLEEEMGLSREEAIAATAGRDGPGRRQAESASHTDIQPPVVAADMPGPSSQVGRHVTRLPHTHASIPPVGPPVGSHGLAPHSSPHVAPAPLTPQLAPRLPAYPPPYPHPYPPPFSPPPAAFVYPPPGHRSVAASPPHPHQVAVVPMTTQPPRWPHEQPVGNLPCL</sequence>
<dbReference type="InParanoid" id="A0A0G4F7Z8"/>
<accession>A0A0G4F7Z8</accession>
<dbReference type="Proteomes" id="UP000041254">
    <property type="component" value="Unassembled WGS sequence"/>
</dbReference>
<evidence type="ECO:0000313" key="3">
    <source>
        <dbReference type="Proteomes" id="UP000041254"/>
    </source>
</evidence>
<feature type="region of interest" description="Disordered" evidence="1">
    <location>
        <begin position="81"/>
        <end position="123"/>
    </location>
</feature>
<protein>
    <submittedName>
        <fullName evidence="2">Uncharacterized protein</fullName>
    </submittedName>
</protein>
<gene>
    <name evidence="2" type="ORF">Vbra_14727</name>
</gene>
<keyword evidence="3" id="KW-1185">Reference proteome</keyword>
<evidence type="ECO:0000313" key="2">
    <source>
        <dbReference type="EMBL" id="CEM08808.1"/>
    </source>
</evidence>
<dbReference type="VEuPathDB" id="CryptoDB:Vbra_14727"/>
<feature type="compositionally biased region" description="Polar residues" evidence="1">
    <location>
        <begin position="1"/>
        <end position="10"/>
    </location>
</feature>
<name>A0A0G4F7Z8_VITBC</name>
<organism evidence="2 3">
    <name type="scientific">Vitrella brassicaformis (strain CCMP3155)</name>
    <dbReference type="NCBI Taxonomy" id="1169540"/>
    <lineage>
        <taxon>Eukaryota</taxon>
        <taxon>Sar</taxon>
        <taxon>Alveolata</taxon>
        <taxon>Colpodellida</taxon>
        <taxon>Vitrellaceae</taxon>
        <taxon>Vitrella</taxon>
    </lineage>
</organism>
<dbReference type="EMBL" id="CDMY01000387">
    <property type="protein sequence ID" value="CEM08808.1"/>
    <property type="molecule type" value="Genomic_DNA"/>
</dbReference>
<dbReference type="AlphaFoldDB" id="A0A0G4F7Z8"/>
<feature type="compositionally biased region" description="Low complexity" evidence="1">
    <location>
        <begin position="81"/>
        <end position="95"/>
    </location>
</feature>
<feature type="region of interest" description="Disordered" evidence="1">
    <location>
        <begin position="1"/>
        <end position="66"/>
    </location>
</feature>
<feature type="compositionally biased region" description="Basic and acidic residues" evidence="1">
    <location>
        <begin position="37"/>
        <end position="50"/>
    </location>
</feature>
<reference evidence="2 3" key="1">
    <citation type="submission" date="2014-11" db="EMBL/GenBank/DDBJ databases">
        <authorList>
            <person name="Zhu J."/>
            <person name="Qi W."/>
            <person name="Song R."/>
        </authorList>
    </citation>
    <scope>NUCLEOTIDE SEQUENCE [LARGE SCALE GENOMIC DNA]</scope>
</reference>